<protein>
    <submittedName>
        <fullName evidence="1">Uncharacterized protein</fullName>
    </submittedName>
</protein>
<accession>A0A4P9ZR94</accession>
<reference evidence="2" key="1">
    <citation type="journal article" date="2018" name="Nat. Microbiol.">
        <title>Leveraging single-cell genomics to expand the fungal tree of life.</title>
        <authorList>
            <person name="Ahrendt S.R."/>
            <person name="Quandt C.A."/>
            <person name="Ciobanu D."/>
            <person name="Clum A."/>
            <person name="Salamov A."/>
            <person name="Andreopoulos B."/>
            <person name="Cheng J.F."/>
            <person name="Woyke T."/>
            <person name="Pelin A."/>
            <person name="Henrissat B."/>
            <person name="Reynolds N.K."/>
            <person name="Benny G.L."/>
            <person name="Smith M.E."/>
            <person name="James T.Y."/>
            <person name="Grigoriev I.V."/>
        </authorList>
    </citation>
    <scope>NUCLEOTIDE SEQUENCE [LARGE SCALE GENOMIC DNA]</scope>
    <source>
        <strain evidence="2">RSA 468</strain>
    </source>
</reference>
<gene>
    <name evidence="1" type="ORF">BJ085DRAFT_36184</name>
</gene>
<proteinExistence type="predicted"/>
<sequence>MVGAFSAWARRHNIVSMFPVAQRHLAISLKRLAILNQARMGLQQKKRAMVLTPQARSLHLAPPVGSLSSSARSCAAPFAFPALGQFAPSPLCRASLLVQAVVRIVVRFWVGRHHPRPTGPGLHHFRAQWAHHRSSYTQQHHCWLEGGRPRSPFASAFASFGQFSGRLSRTFCTTSSRFFTPSALPSLASAARAGPAHRVAAFSCKASELALLQRRLGEETSARVPGGALPRLGLFRSPRRTPQAPLGLTRPFNPTGNRPALWGVRSLTTLLPARPPAPEMPLPDLIYGSAQFEPVIVQLEISIVSAELSPVFSPEADTTAPATVLAKLRTAQALQEAHLCTVTRMVEQLADTLPCCQLTTRDSCVVVNFPPGLARRYVERMLRSLGIDPSTQSFTWRESPLTPAPSGIPETQCPRYPNLDLALSVYSSTDSSSSGIESWMDQTVPTLLLEQLATPPTGPAEPTPVDDFMFQLDQLVSDRYTFGPRCALSH</sequence>
<dbReference type="EMBL" id="ML002940">
    <property type="protein sequence ID" value="RKP35172.1"/>
    <property type="molecule type" value="Genomic_DNA"/>
</dbReference>
<keyword evidence="2" id="KW-1185">Reference proteome</keyword>
<dbReference type="OrthoDB" id="5599942at2759"/>
<evidence type="ECO:0000313" key="2">
    <source>
        <dbReference type="Proteomes" id="UP000268162"/>
    </source>
</evidence>
<dbReference type="Proteomes" id="UP000268162">
    <property type="component" value="Unassembled WGS sequence"/>
</dbReference>
<organism evidence="1 2">
    <name type="scientific">Dimargaris cristalligena</name>
    <dbReference type="NCBI Taxonomy" id="215637"/>
    <lineage>
        <taxon>Eukaryota</taxon>
        <taxon>Fungi</taxon>
        <taxon>Fungi incertae sedis</taxon>
        <taxon>Zoopagomycota</taxon>
        <taxon>Kickxellomycotina</taxon>
        <taxon>Dimargaritomycetes</taxon>
        <taxon>Dimargaritales</taxon>
        <taxon>Dimargaritaceae</taxon>
        <taxon>Dimargaris</taxon>
    </lineage>
</organism>
<evidence type="ECO:0000313" key="1">
    <source>
        <dbReference type="EMBL" id="RKP35172.1"/>
    </source>
</evidence>
<dbReference type="AlphaFoldDB" id="A0A4P9ZR94"/>
<name>A0A4P9ZR94_9FUNG</name>